<feature type="chain" id="PRO_5006414245" description="Lreu-0056-like domain-containing protein" evidence="2">
    <location>
        <begin position="23"/>
        <end position="211"/>
    </location>
</feature>
<dbReference type="Pfam" id="PF22125">
    <property type="entry name" value="Lreu_0056_like"/>
    <property type="match status" value="1"/>
</dbReference>
<dbReference type="EMBL" id="AYYZ01000030">
    <property type="protein sequence ID" value="KRM51557.1"/>
    <property type="molecule type" value="Genomic_DNA"/>
</dbReference>
<dbReference type="PATRIC" id="fig|1423820.4.peg.1393"/>
<evidence type="ECO:0000256" key="1">
    <source>
        <dbReference type="SAM" id="MobiDB-lite"/>
    </source>
</evidence>
<evidence type="ECO:0000313" key="5">
    <source>
        <dbReference type="Proteomes" id="UP000051291"/>
    </source>
</evidence>
<dbReference type="PROSITE" id="PS51257">
    <property type="entry name" value="PROKAR_LIPOPROTEIN"/>
    <property type="match status" value="1"/>
</dbReference>
<organism evidence="4 5">
    <name type="scientific">Ligilactobacillus araffinosus DSM 20653</name>
    <dbReference type="NCBI Taxonomy" id="1423820"/>
    <lineage>
        <taxon>Bacteria</taxon>
        <taxon>Bacillati</taxon>
        <taxon>Bacillota</taxon>
        <taxon>Bacilli</taxon>
        <taxon>Lactobacillales</taxon>
        <taxon>Lactobacillaceae</taxon>
        <taxon>Ligilactobacillus</taxon>
    </lineage>
</organism>
<reference evidence="4 5" key="1">
    <citation type="journal article" date="2015" name="Genome Announc.">
        <title>Expanding the biotechnology potential of lactobacilli through comparative genomics of 213 strains and associated genera.</title>
        <authorList>
            <person name="Sun Z."/>
            <person name="Harris H.M."/>
            <person name="McCann A."/>
            <person name="Guo C."/>
            <person name="Argimon S."/>
            <person name="Zhang W."/>
            <person name="Yang X."/>
            <person name="Jeffery I.B."/>
            <person name="Cooney J.C."/>
            <person name="Kagawa T.F."/>
            <person name="Liu W."/>
            <person name="Song Y."/>
            <person name="Salvetti E."/>
            <person name="Wrobel A."/>
            <person name="Rasinkangas P."/>
            <person name="Parkhill J."/>
            <person name="Rea M.C."/>
            <person name="O'Sullivan O."/>
            <person name="Ritari J."/>
            <person name="Douillard F.P."/>
            <person name="Paul Ross R."/>
            <person name="Yang R."/>
            <person name="Briner A.E."/>
            <person name="Felis G.E."/>
            <person name="de Vos W.M."/>
            <person name="Barrangou R."/>
            <person name="Klaenhammer T.R."/>
            <person name="Caufield P.W."/>
            <person name="Cui Y."/>
            <person name="Zhang H."/>
            <person name="O'Toole P.W."/>
        </authorList>
    </citation>
    <scope>NUCLEOTIDE SEQUENCE [LARGE SCALE GENOMIC DNA]</scope>
    <source>
        <strain evidence="4 5">DSM 20653</strain>
    </source>
</reference>
<comment type="caution">
    <text evidence="4">The sequence shown here is derived from an EMBL/GenBank/DDBJ whole genome shotgun (WGS) entry which is preliminary data.</text>
</comment>
<feature type="region of interest" description="Disordered" evidence="1">
    <location>
        <begin position="192"/>
        <end position="211"/>
    </location>
</feature>
<gene>
    <name evidence="4" type="ORF">FC64_GL001367</name>
</gene>
<keyword evidence="5" id="KW-1185">Reference proteome</keyword>
<evidence type="ECO:0000313" key="4">
    <source>
        <dbReference type="EMBL" id="KRM51557.1"/>
    </source>
</evidence>
<feature type="signal peptide" evidence="2">
    <location>
        <begin position="1"/>
        <end position="22"/>
    </location>
</feature>
<dbReference type="Proteomes" id="UP000051291">
    <property type="component" value="Unassembled WGS sequence"/>
</dbReference>
<accession>A0A0R1ZB63</accession>
<dbReference type="AlphaFoldDB" id="A0A0R1ZB63"/>
<dbReference type="CDD" id="cd15778">
    <property type="entry name" value="Lreu_0056_like"/>
    <property type="match status" value="1"/>
</dbReference>
<feature type="domain" description="Lreu-0056-like" evidence="3">
    <location>
        <begin position="90"/>
        <end position="207"/>
    </location>
</feature>
<feature type="compositionally biased region" description="Low complexity" evidence="1">
    <location>
        <begin position="194"/>
        <end position="205"/>
    </location>
</feature>
<keyword evidence="2" id="KW-0732">Signal</keyword>
<evidence type="ECO:0000256" key="2">
    <source>
        <dbReference type="SAM" id="SignalP"/>
    </source>
</evidence>
<sequence length="211" mass="22053">MKKSIKATIFGSAAVLMSISLAACGSSNTSESTKKTIASKTERIQSKKSSVSLAISAAESSAVSSSTSSEASSISSASSSSKVSAQNLTPQQLGILVVLNQNPQLLQALDAGPNESTGLWFASSDDNDTNVELAGFDAITTHGDGTANLYYKLNGNNVIIKKMDPNSGNCVANEKLMTITVPVSQIMQNYSTPQQQNQVNNDANQLKQGNN</sequence>
<feature type="compositionally biased region" description="Polar residues" evidence="1">
    <location>
        <begin position="26"/>
        <end position="39"/>
    </location>
</feature>
<proteinExistence type="predicted"/>
<dbReference type="STRING" id="1423820.FC64_GL001367"/>
<feature type="region of interest" description="Disordered" evidence="1">
    <location>
        <begin position="26"/>
        <end position="49"/>
    </location>
</feature>
<dbReference type="RefSeq" id="WP_057907192.1">
    <property type="nucleotide sequence ID" value="NZ_AYYZ01000030.1"/>
</dbReference>
<name>A0A0R1ZB63_9LACO</name>
<protein>
    <recommendedName>
        <fullName evidence="3">Lreu-0056-like domain-containing protein</fullName>
    </recommendedName>
</protein>
<evidence type="ECO:0000259" key="3">
    <source>
        <dbReference type="Pfam" id="PF22125"/>
    </source>
</evidence>
<dbReference type="Gene3D" id="3.30.1460.60">
    <property type="match status" value="1"/>
</dbReference>
<dbReference type="InterPro" id="IPR054365">
    <property type="entry name" value="Lreu_0056-like"/>
</dbReference>